<sequence length="223" mass="26130">MFTKFNTIDGKLKDLLIDLPNFEKEYQKFADKSNGISSLRKLNSLTLTKNAQLLEILELPQLMHSFIDDGLYDDALELASYVRKLHLKHSDIPIFKNILEDVEKGWFSMLHQLLYQLRQEITLPKCLQIVGLLRRMEVFTEIELRLKFLQTRNCFLQNCLEAIPKIDVNHHLSKIIEVTRVNLFNIITQYKAIFNDDEHSPLGTLKNNEVNQNVIFFLGLEIR</sequence>
<evidence type="ECO:0000256" key="4">
    <source>
        <dbReference type="ARBA" id="ARBA00022448"/>
    </source>
</evidence>
<dbReference type="GO" id="GO:0000139">
    <property type="term" value="C:Golgi membrane"/>
    <property type="evidence" value="ECO:0007669"/>
    <property type="project" value="UniProtKB-SubCell"/>
</dbReference>
<dbReference type="Pfam" id="PF04124">
    <property type="entry name" value="Dor1"/>
    <property type="match status" value="1"/>
</dbReference>
<keyword evidence="5" id="KW-0653">Protein transport</keyword>
<comment type="similarity">
    <text evidence="2">Belongs to the COG8 family.</text>
</comment>
<dbReference type="EMBL" id="JABFTP020000001">
    <property type="protein sequence ID" value="KAL3265237.1"/>
    <property type="molecule type" value="Genomic_DNA"/>
</dbReference>
<organism evidence="9 10">
    <name type="scientific">Cryptolaemus montrouzieri</name>
    <dbReference type="NCBI Taxonomy" id="559131"/>
    <lineage>
        <taxon>Eukaryota</taxon>
        <taxon>Metazoa</taxon>
        <taxon>Ecdysozoa</taxon>
        <taxon>Arthropoda</taxon>
        <taxon>Hexapoda</taxon>
        <taxon>Insecta</taxon>
        <taxon>Pterygota</taxon>
        <taxon>Neoptera</taxon>
        <taxon>Endopterygota</taxon>
        <taxon>Coleoptera</taxon>
        <taxon>Polyphaga</taxon>
        <taxon>Cucujiformia</taxon>
        <taxon>Coccinelloidea</taxon>
        <taxon>Coccinellidae</taxon>
        <taxon>Scymninae</taxon>
        <taxon>Scymnini</taxon>
        <taxon>Cryptolaemus</taxon>
    </lineage>
</organism>
<keyword evidence="7" id="KW-0472">Membrane</keyword>
<evidence type="ECO:0000256" key="3">
    <source>
        <dbReference type="ARBA" id="ARBA00020983"/>
    </source>
</evidence>
<dbReference type="InterPro" id="IPR007255">
    <property type="entry name" value="COG8"/>
</dbReference>
<name>A0ABD2MFM8_9CUCU</name>
<protein>
    <recommendedName>
        <fullName evidence="3">Conserved oligomeric Golgi complex subunit 8</fullName>
    </recommendedName>
    <alternativeName>
        <fullName evidence="8">Component of oligomeric Golgi complex 8</fullName>
    </alternativeName>
</protein>
<keyword evidence="4" id="KW-0813">Transport</keyword>
<keyword evidence="6" id="KW-0333">Golgi apparatus</keyword>
<accession>A0ABD2MFM8</accession>
<dbReference type="GO" id="GO:0015031">
    <property type="term" value="P:protein transport"/>
    <property type="evidence" value="ECO:0007669"/>
    <property type="project" value="UniProtKB-KW"/>
</dbReference>
<evidence type="ECO:0000256" key="8">
    <source>
        <dbReference type="ARBA" id="ARBA00031347"/>
    </source>
</evidence>
<evidence type="ECO:0000313" key="10">
    <source>
        <dbReference type="Proteomes" id="UP001516400"/>
    </source>
</evidence>
<dbReference type="InterPro" id="IPR016159">
    <property type="entry name" value="Cullin_repeat-like_dom_sf"/>
</dbReference>
<dbReference type="SUPFAM" id="SSF74788">
    <property type="entry name" value="Cullin repeat-like"/>
    <property type="match status" value="1"/>
</dbReference>
<comment type="subcellular location">
    <subcellularLocation>
        <location evidence="1">Golgi apparatus membrane</location>
        <topology evidence="1">Peripheral membrane protein</topology>
    </subcellularLocation>
</comment>
<dbReference type="AlphaFoldDB" id="A0ABD2MFM8"/>
<reference evidence="9 10" key="1">
    <citation type="journal article" date="2021" name="BMC Biol.">
        <title>Horizontally acquired antibacterial genes associated with adaptive radiation of ladybird beetles.</title>
        <authorList>
            <person name="Li H.S."/>
            <person name="Tang X.F."/>
            <person name="Huang Y.H."/>
            <person name="Xu Z.Y."/>
            <person name="Chen M.L."/>
            <person name="Du X.Y."/>
            <person name="Qiu B.Y."/>
            <person name="Chen P.T."/>
            <person name="Zhang W."/>
            <person name="Slipinski A."/>
            <person name="Escalona H.E."/>
            <person name="Waterhouse R.M."/>
            <person name="Zwick A."/>
            <person name="Pang H."/>
        </authorList>
    </citation>
    <scope>NUCLEOTIDE SEQUENCE [LARGE SCALE GENOMIC DNA]</scope>
    <source>
        <strain evidence="9">SYSU2018</strain>
    </source>
</reference>
<evidence type="ECO:0000313" key="9">
    <source>
        <dbReference type="EMBL" id="KAL3265237.1"/>
    </source>
</evidence>
<dbReference type="PANTHER" id="PTHR21311">
    <property type="entry name" value="CONSERVED OLIGOMERIC GOLGI COMPLEX COMPONENT 8"/>
    <property type="match status" value="1"/>
</dbReference>
<evidence type="ECO:0000256" key="2">
    <source>
        <dbReference type="ARBA" id="ARBA00006419"/>
    </source>
</evidence>
<evidence type="ECO:0000256" key="5">
    <source>
        <dbReference type="ARBA" id="ARBA00022927"/>
    </source>
</evidence>
<keyword evidence="10" id="KW-1185">Reference proteome</keyword>
<dbReference type="Proteomes" id="UP001516400">
    <property type="component" value="Unassembled WGS sequence"/>
</dbReference>
<evidence type="ECO:0000256" key="1">
    <source>
        <dbReference type="ARBA" id="ARBA00004395"/>
    </source>
</evidence>
<proteinExistence type="inferred from homology"/>
<evidence type="ECO:0000256" key="6">
    <source>
        <dbReference type="ARBA" id="ARBA00023034"/>
    </source>
</evidence>
<comment type="caution">
    <text evidence="9">The sequence shown here is derived from an EMBL/GenBank/DDBJ whole genome shotgun (WGS) entry which is preliminary data.</text>
</comment>
<dbReference type="PANTHER" id="PTHR21311:SF0">
    <property type="entry name" value="CONSERVED OLIGOMERIC GOLGI COMPLEX SUBUNIT 8"/>
    <property type="match status" value="1"/>
</dbReference>
<gene>
    <name evidence="9" type="ORF">HHI36_009451</name>
</gene>
<evidence type="ECO:0000256" key="7">
    <source>
        <dbReference type="ARBA" id="ARBA00023136"/>
    </source>
</evidence>